<comment type="caution">
    <text evidence="2">The sequence shown here is derived from an EMBL/GenBank/DDBJ whole genome shotgun (WGS) entry which is preliminary data.</text>
</comment>
<protein>
    <recommendedName>
        <fullName evidence="1">AB hydrolase-1 domain-containing protein</fullName>
    </recommendedName>
</protein>
<dbReference type="Pfam" id="PF12697">
    <property type="entry name" value="Abhydrolase_6"/>
    <property type="match status" value="1"/>
</dbReference>
<dbReference type="RefSeq" id="WP_285571712.1">
    <property type="nucleotide sequence ID" value="NZ_BSDE01000002.1"/>
</dbReference>
<dbReference type="PANTHER" id="PTHR22753:SF14">
    <property type="entry name" value="MONOACYLGLYCEROL_DIACYLGLYCEROL O-ACYLTRANSFERASE"/>
    <property type="match status" value="1"/>
</dbReference>
<dbReference type="Proteomes" id="UP001165069">
    <property type="component" value="Unassembled WGS sequence"/>
</dbReference>
<accession>A0ABQ5QCW3</accession>
<dbReference type="InterPro" id="IPR000073">
    <property type="entry name" value="AB_hydrolase_1"/>
</dbReference>
<proteinExistence type="predicted"/>
<dbReference type="EMBL" id="BSDE01000002">
    <property type="protein sequence ID" value="GLH72685.1"/>
    <property type="molecule type" value="Genomic_DNA"/>
</dbReference>
<gene>
    <name evidence="2" type="ORF">GETHLI_11870</name>
</gene>
<evidence type="ECO:0000313" key="2">
    <source>
        <dbReference type="EMBL" id="GLH72685.1"/>
    </source>
</evidence>
<evidence type="ECO:0000313" key="3">
    <source>
        <dbReference type="Proteomes" id="UP001165069"/>
    </source>
</evidence>
<feature type="domain" description="AB hydrolase-1" evidence="1">
    <location>
        <begin position="13"/>
        <end position="223"/>
    </location>
</feature>
<evidence type="ECO:0000259" key="1">
    <source>
        <dbReference type="Pfam" id="PF12697"/>
    </source>
</evidence>
<dbReference type="SUPFAM" id="SSF53474">
    <property type="entry name" value="alpha/beta-Hydrolases"/>
    <property type="match status" value="1"/>
</dbReference>
<dbReference type="PANTHER" id="PTHR22753">
    <property type="entry name" value="TRANSMEMBRANE PROTEIN 68"/>
    <property type="match status" value="1"/>
</dbReference>
<organism evidence="2 3">
    <name type="scientific">Geothrix limicola</name>
    <dbReference type="NCBI Taxonomy" id="2927978"/>
    <lineage>
        <taxon>Bacteria</taxon>
        <taxon>Pseudomonadati</taxon>
        <taxon>Acidobacteriota</taxon>
        <taxon>Holophagae</taxon>
        <taxon>Holophagales</taxon>
        <taxon>Holophagaceae</taxon>
        <taxon>Geothrix</taxon>
    </lineage>
</organism>
<sequence>MADTDLPPLLILLPGLDGTGRMFEPFLSALEDFDARVVRYPAALVSYPACIHFVRTHLPKDRPFLLLGESFSGPVALALAAERPEGLVALVLCGSFARNPRPGLSWLAGLLGLLPARRLPMWLLRFLLLGRWATTPLMDLARAMGAEASPVAMRARLQAVMGVDHTPLLAHIQAPTLALVATRDRLVPRAATTWLRAHLPNLDIVRLDGPHWLLQARPEAAAKAIRDFLARLPRG</sequence>
<dbReference type="Gene3D" id="3.40.50.1820">
    <property type="entry name" value="alpha/beta hydrolase"/>
    <property type="match status" value="1"/>
</dbReference>
<reference evidence="2 3" key="1">
    <citation type="journal article" date="2023" name="Antonie Van Leeuwenhoek">
        <title>Mesoterricola silvestris gen. nov., sp. nov., Mesoterricola sediminis sp. nov., Geothrix oryzae sp. nov., Geothrix edaphica sp. nov., Geothrix rubra sp. nov., and Geothrix limicola sp. nov., six novel members of Acidobacteriota isolated from soils.</title>
        <authorList>
            <person name="Itoh H."/>
            <person name="Sugisawa Y."/>
            <person name="Mise K."/>
            <person name="Xu Z."/>
            <person name="Kuniyasu M."/>
            <person name="Ushijima N."/>
            <person name="Kawano K."/>
            <person name="Kobayashi E."/>
            <person name="Shiratori Y."/>
            <person name="Masuda Y."/>
            <person name="Senoo K."/>
        </authorList>
    </citation>
    <scope>NUCLEOTIDE SEQUENCE [LARGE SCALE GENOMIC DNA]</scope>
    <source>
        <strain evidence="2 3">Red804</strain>
    </source>
</reference>
<dbReference type="InterPro" id="IPR029058">
    <property type="entry name" value="AB_hydrolase_fold"/>
</dbReference>
<keyword evidence="3" id="KW-1185">Reference proteome</keyword>
<name>A0ABQ5QCW3_9BACT</name>